<feature type="region of interest" description="Disordered" evidence="1">
    <location>
        <begin position="152"/>
        <end position="234"/>
    </location>
</feature>
<dbReference type="SUPFAM" id="SSF53474">
    <property type="entry name" value="alpha/beta-Hydrolases"/>
    <property type="match status" value="1"/>
</dbReference>
<feature type="compositionally biased region" description="Basic and acidic residues" evidence="1">
    <location>
        <begin position="321"/>
        <end position="330"/>
    </location>
</feature>
<dbReference type="EMBL" id="BMTP01000002">
    <property type="protein sequence ID" value="GGU24900.1"/>
    <property type="molecule type" value="Genomic_DNA"/>
</dbReference>
<dbReference type="Proteomes" id="UP000636661">
    <property type="component" value="Unassembled WGS sequence"/>
</dbReference>
<dbReference type="AlphaFoldDB" id="A0A918M2S7"/>
<evidence type="ECO:0000256" key="1">
    <source>
        <dbReference type="SAM" id="MobiDB-lite"/>
    </source>
</evidence>
<feature type="region of interest" description="Disordered" evidence="1">
    <location>
        <begin position="308"/>
        <end position="360"/>
    </location>
</feature>
<protein>
    <recommendedName>
        <fullName evidence="4">Glycosyltransferase</fullName>
    </recommendedName>
</protein>
<feature type="compositionally biased region" description="Low complexity" evidence="1">
    <location>
        <begin position="209"/>
        <end position="231"/>
    </location>
</feature>
<proteinExistence type="predicted"/>
<accession>A0A918M2S7</accession>
<name>A0A918M2S7_9ACTN</name>
<comment type="caution">
    <text evidence="2">The sequence shown here is derived from an EMBL/GenBank/DDBJ whole genome shotgun (WGS) entry which is preliminary data.</text>
</comment>
<reference evidence="2" key="2">
    <citation type="submission" date="2020-09" db="EMBL/GenBank/DDBJ databases">
        <authorList>
            <person name="Sun Q."/>
            <person name="Ohkuma M."/>
        </authorList>
    </citation>
    <scope>NUCLEOTIDE SEQUENCE</scope>
    <source>
        <strain evidence="2">JCM 4391</strain>
    </source>
</reference>
<organism evidence="2 3">
    <name type="scientific">Streptomyces lavendofoliae</name>
    <dbReference type="NCBI Taxonomy" id="67314"/>
    <lineage>
        <taxon>Bacteria</taxon>
        <taxon>Bacillati</taxon>
        <taxon>Actinomycetota</taxon>
        <taxon>Actinomycetes</taxon>
        <taxon>Kitasatosporales</taxon>
        <taxon>Streptomycetaceae</taxon>
        <taxon>Streptomyces</taxon>
    </lineage>
</organism>
<evidence type="ECO:0000313" key="3">
    <source>
        <dbReference type="Proteomes" id="UP000636661"/>
    </source>
</evidence>
<evidence type="ECO:0000313" key="2">
    <source>
        <dbReference type="EMBL" id="GGU24900.1"/>
    </source>
</evidence>
<sequence>MAVFNAPRHGHILPTLAVVEQLVARGYRVSHAVTAPFEACARAVGAEPVVYSAPDPGEAPEDLSQGVRQAIPVNLGALDELAAACGADRPDVVLYDVYAWAGRCSPTGGESLWCSWHRTCPIGGSSRSSSGSGTSRRSPGFSRLAGKVAAAGMSSAGAGPVRRRGSGALSVTRALRRGRVAKGSAAPGVVRRSPDGGHARNRPSGPGHRAGSPRVRVRRPAAGGRPAEPAPQSVVPEEVCLTTSDGVELAGEVYRPERPGAHPLLVGPGAWMSLATHEVTSARRLRALAAAGYVGASTARRVETVRAEEPLRRRAPGPYRPAHDGVERPFHNGSRRTHRMRRPISTLRSPGPNGPPGGFP</sequence>
<gene>
    <name evidence="2" type="ORF">GCM10010274_09400</name>
</gene>
<evidence type="ECO:0008006" key="4">
    <source>
        <dbReference type="Google" id="ProtNLM"/>
    </source>
</evidence>
<dbReference type="SUPFAM" id="SSF53756">
    <property type="entry name" value="UDP-Glycosyltransferase/glycogen phosphorylase"/>
    <property type="match status" value="1"/>
</dbReference>
<keyword evidence="3" id="KW-1185">Reference proteome</keyword>
<reference evidence="2" key="1">
    <citation type="journal article" date="2014" name="Int. J. Syst. Evol. Microbiol.">
        <title>Complete genome sequence of Corynebacterium casei LMG S-19264T (=DSM 44701T), isolated from a smear-ripened cheese.</title>
        <authorList>
            <consortium name="US DOE Joint Genome Institute (JGI-PGF)"/>
            <person name="Walter F."/>
            <person name="Albersmeier A."/>
            <person name="Kalinowski J."/>
            <person name="Ruckert C."/>
        </authorList>
    </citation>
    <scope>NUCLEOTIDE SEQUENCE</scope>
    <source>
        <strain evidence="2">JCM 4391</strain>
    </source>
</reference>
<feature type="compositionally biased region" description="Basic residues" evidence="1">
    <location>
        <begin position="333"/>
        <end position="342"/>
    </location>
</feature>
<dbReference type="Gene3D" id="3.40.50.2000">
    <property type="entry name" value="Glycogen Phosphorylase B"/>
    <property type="match status" value="1"/>
</dbReference>
<dbReference type="InterPro" id="IPR029058">
    <property type="entry name" value="AB_hydrolase_fold"/>
</dbReference>
<dbReference type="Gene3D" id="3.40.50.1820">
    <property type="entry name" value="alpha/beta hydrolase"/>
    <property type="match status" value="1"/>
</dbReference>